<dbReference type="InterPro" id="IPR001574">
    <property type="entry name" value="Ribosome_inactivat_prot"/>
</dbReference>
<dbReference type="EC" id="3.2.2.22" evidence="1"/>
<dbReference type="Gene3D" id="3.40.420.10">
    <property type="entry name" value="Ricin (A subunit), domain 1"/>
    <property type="match status" value="1"/>
</dbReference>
<keyword evidence="1" id="KW-0800">Toxin</keyword>
<keyword evidence="1" id="KW-0611">Plant defense</keyword>
<dbReference type="AlphaFoldDB" id="A0A9Q0FWP3"/>
<dbReference type="PANTHER" id="PTHR33453:SF34">
    <property type="entry name" value="RIBOSOME-INACTIVATING PROTEIN"/>
    <property type="match status" value="1"/>
</dbReference>
<dbReference type="GO" id="GO:0006952">
    <property type="term" value="P:defense response"/>
    <property type="evidence" value="ECO:0007669"/>
    <property type="project" value="UniProtKB-KW"/>
</dbReference>
<protein>
    <recommendedName>
        <fullName evidence="1">rRNA N-glycosylase</fullName>
        <ecNumber evidence="1">3.2.2.22</ecNumber>
    </recommendedName>
</protein>
<sequence>MVPSWTRRFLRDHIKDMAFRLNTECVSQESYRVFINSLRDATTSRVEIETIRVLRNPDALALLNEPRFIEVELTNDASQTITIAIDITNLYVVAYRVGDECWFLDDSDYPPNAGLGSSVFPDIPEGARRHTLRFSGRYEGSDHTLQSVAGSHRETIELGMAMLGEAIELLCKGDEVEDNERARSFIIIIQMVSEAVRFEYIEKRVIDSMPVYDGDQYYMMFQPDMHMLSLENNWSDLSEQIQRSQNNGGTFPRPLVLHDRAGQQYEVDTITFSIFSEVRVIKYDPESHPDDL</sequence>
<dbReference type="Proteomes" id="UP001141552">
    <property type="component" value="Unassembled WGS sequence"/>
</dbReference>
<dbReference type="InterPro" id="IPR016138">
    <property type="entry name" value="Ribosome_inactivat_prot_sub1"/>
</dbReference>
<proteinExistence type="inferred from homology"/>
<dbReference type="InterPro" id="IPR036041">
    <property type="entry name" value="Ribosome-inact_prot_sf"/>
</dbReference>
<dbReference type="EMBL" id="JAKUCV010003394">
    <property type="protein sequence ID" value="KAJ4839095.1"/>
    <property type="molecule type" value="Genomic_DNA"/>
</dbReference>
<reference evidence="2" key="2">
    <citation type="journal article" date="2023" name="Plants (Basel)">
        <title>Annotation of the Turnera subulata (Passifloraceae) Draft Genome Reveals the S-Locus Evolved after the Divergence of Turneroideae from Passifloroideae in a Stepwise Manner.</title>
        <authorList>
            <person name="Henning P.M."/>
            <person name="Roalson E.H."/>
            <person name="Mir W."/>
            <person name="McCubbin A.G."/>
            <person name="Shore J.S."/>
        </authorList>
    </citation>
    <scope>NUCLEOTIDE SEQUENCE</scope>
    <source>
        <strain evidence="2">F60SS</strain>
    </source>
</reference>
<reference evidence="2" key="1">
    <citation type="submission" date="2022-02" db="EMBL/GenBank/DDBJ databases">
        <authorList>
            <person name="Henning P.M."/>
            <person name="McCubbin A.G."/>
            <person name="Shore J.S."/>
        </authorList>
    </citation>
    <scope>NUCLEOTIDE SEQUENCE</scope>
    <source>
        <strain evidence="2">F60SS</strain>
        <tissue evidence="2">Leaves</tissue>
    </source>
</reference>
<dbReference type="InterPro" id="IPR017989">
    <property type="entry name" value="Ribosome_inactivat_1/2"/>
</dbReference>
<evidence type="ECO:0000313" key="3">
    <source>
        <dbReference type="Proteomes" id="UP001141552"/>
    </source>
</evidence>
<keyword evidence="1" id="KW-0652">Protein synthesis inhibitor</keyword>
<keyword evidence="1" id="KW-0378">Hydrolase</keyword>
<dbReference type="GO" id="GO:0090729">
    <property type="term" value="F:toxin activity"/>
    <property type="evidence" value="ECO:0007669"/>
    <property type="project" value="UniProtKB-KW"/>
</dbReference>
<dbReference type="SUPFAM" id="SSF56371">
    <property type="entry name" value="Ribosome inactivating proteins (RIP)"/>
    <property type="match status" value="1"/>
</dbReference>
<evidence type="ECO:0000313" key="2">
    <source>
        <dbReference type="EMBL" id="KAJ4839095.1"/>
    </source>
</evidence>
<dbReference type="Pfam" id="PF00161">
    <property type="entry name" value="RIP"/>
    <property type="match status" value="1"/>
</dbReference>
<evidence type="ECO:0000256" key="1">
    <source>
        <dbReference type="RuleBase" id="RU004915"/>
    </source>
</evidence>
<comment type="similarity">
    <text evidence="1">Belongs to the ribosome-inactivating protein family.</text>
</comment>
<gene>
    <name evidence="2" type="ORF">Tsubulata_037201</name>
</gene>
<dbReference type="PANTHER" id="PTHR33453">
    <property type="match status" value="1"/>
</dbReference>
<dbReference type="OrthoDB" id="1704365at2759"/>
<dbReference type="Gene3D" id="4.10.470.10">
    <property type="entry name" value="Ricin (A Subunit), domain 2"/>
    <property type="match status" value="1"/>
</dbReference>
<dbReference type="PRINTS" id="PR00396">
    <property type="entry name" value="SHIGARICIN"/>
</dbReference>
<name>A0A9Q0FWP3_9ROSI</name>
<comment type="caution">
    <text evidence="2">The sequence shown here is derived from an EMBL/GenBank/DDBJ whole genome shotgun (WGS) entry which is preliminary data.</text>
</comment>
<keyword evidence="3" id="KW-1185">Reference proteome</keyword>
<dbReference type="GO" id="GO:0030598">
    <property type="term" value="F:rRNA N-glycosylase activity"/>
    <property type="evidence" value="ECO:0007669"/>
    <property type="project" value="UniProtKB-EC"/>
</dbReference>
<comment type="catalytic activity">
    <reaction evidence="1">
        <text>Endohydrolysis of the N-glycosidic bond at one specific adenosine on the 28S rRNA.</text>
        <dbReference type="EC" id="3.2.2.22"/>
    </reaction>
</comment>
<dbReference type="GO" id="GO:0017148">
    <property type="term" value="P:negative regulation of translation"/>
    <property type="evidence" value="ECO:0007669"/>
    <property type="project" value="UniProtKB-KW"/>
</dbReference>
<accession>A0A9Q0FWP3</accession>
<dbReference type="InterPro" id="IPR016139">
    <property type="entry name" value="Ribosome_inactivat_prot_sub2"/>
</dbReference>
<organism evidence="2 3">
    <name type="scientific">Turnera subulata</name>
    <dbReference type="NCBI Taxonomy" id="218843"/>
    <lineage>
        <taxon>Eukaryota</taxon>
        <taxon>Viridiplantae</taxon>
        <taxon>Streptophyta</taxon>
        <taxon>Embryophyta</taxon>
        <taxon>Tracheophyta</taxon>
        <taxon>Spermatophyta</taxon>
        <taxon>Magnoliopsida</taxon>
        <taxon>eudicotyledons</taxon>
        <taxon>Gunneridae</taxon>
        <taxon>Pentapetalae</taxon>
        <taxon>rosids</taxon>
        <taxon>fabids</taxon>
        <taxon>Malpighiales</taxon>
        <taxon>Passifloraceae</taxon>
        <taxon>Turnera</taxon>
    </lineage>
</organism>